<dbReference type="Proteomes" id="UP000051634">
    <property type="component" value="Unassembled WGS sequence"/>
</dbReference>
<evidence type="ECO:0000256" key="3">
    <source>
        <dbReference type="SAM" id="MobiDB-lite"/>
    </source>
</evidence>
<dbReference type="InterPro" id="IPR027417">
    <property type="entry name" value="P-loop_NTPase"/>
</dbReference>
<dbReference type="GO" id="GO:0009898">
    <property type="term" value="C:cytoplasmic side of plasma membrane"/>
    <property type="evidence" value="ECO:0007669"/>
    <property type="project" value="TreeGrafter"/>
</dbReference>
<dbReference type="InterPro" id="IPR025669">
    <property type="entry name" value="AAA_dom"/>
</dbReference>
<dbReference type="GO" id="GO:0005524">
    <property type="term" value="F:ATP binding"/>
    <property type="evidence" value="ECO:0007669"/>
    <property type="project" value="UniProtKB-KW"/>
</dbReference>
<protein>
    <submittedName>
        <fullName evidence="5">MinD-like ATPase involved in chromosome partitioning or flagellar assembly</fullName>
    </submittedName>
</protein>
<dbReference type="Gene3D" id="3.40.50.300">
    <property type="entry name" value="P-loop containing nucleotide triphosphate hydrolases"/>
    <property type="match status" value="1"/>
</dbReference>
<name>A0A0T5YW58_9GAMM</name>
<sequence length="417" mass="45983">MVMLTPPQEPDQHTTSHSAGARSNALVIALAGGRHGVGKTNVAVNIAVNLANGGAKVCLLDSDNQLSGAVQLLGGKSELGLGSHIFDGQPLETVIQTGRNGIQLLAAPSNLAAFDYTQTLRLKTAFQKLESHFDYLIIDTPPGDSLTTLSLLRSANHILLVLSPELESIKDSYTLLWALRRRGHMGGVQVLINRIKGRQQGLQVYRQFKRVVEKNLGLSVRSLGYVTADRHLHNAVYNHMPVSISAPNAPSSRCFHAITEILKQRFIGHSPLNKMSRSWKMNPPRSGASSPVVQMTPRQQGALATNEQFDRLFAQFSNIIRKEDINEISVRKALFSFEESYELRFNQPLHEKNPTPPAVAGRDGSIEKIGSRLRQSHILSDCERKQSDELADLQHALESAAQFSLYEQKRYADNSSS</sequence>
<keyword evidence="5" id="KW-0282">Flagellum</keyword>
<reference evidence="5 6" key="1">
    <citation type="submission" date="2015-11" db="EMBL/GenBank/DDBJ databases">
        <title>The genome of Candidatus Endoriftia persephone in Ridgeia piscesae and population structure of the North Eastern Pacific vestimentiferan symbionts.</title>
        <authorList>
            <person name="Perez M."/>
            <person name="Juniper K.S."/>
        </authorList>
    </citation>
    <scope>NUCLEOTIDE SEQUENCE [LARGE SCALE GENOMIC DNA]</scope>
    <source>
        <strain evidence="5">Ind11</strain>
    </source>
</reference>
<dbReference type="AlphaFoldDB" id="A0A0T5YW58"/>
<organism evidence="5 6">
    <name type="scientific">endosymbiont of Ridgeia piscesae</name>
    <dbReference type="NCBI Taxonomy" id="54398"/>
    <lineage>
        <taxon>Bacteria</taxon>
        <taxon>Pseudomonadati</taxon>
        <taxon>Pseudomonadota</taxon>
        <taxon>Gammaproteobacteria</taxon>
        <taxon>sulfur-oxidizing symbionts</taxon>
    </lineage>
</organism>
<comment type="caution">
    <text evidence="5">The sequence shown here is derived from an EMBL/GenBank/DDBJ whole genome shotgun (WGS) entry which is preliminary data.</text>
</comment>
<dbReference type="GO" id="GO:0005829">
    <property type="term" value="C:cytosol"/>
    <property type="evidence" value="ECO:0007669"/>
    <property type="project" value="TreeGrafter"/>
</dbReference>
<evidence type="ECO:0000313" key="5">
    <source>
        <dbReference type="EMBL" id="KRT54834.1"/>
    </source>
</evidence>
<dbReference type="SUPFAM" id="SSF52540">
    <property type="entry name" value="P-loop containing nucleoside triphosphate hydrolases"/>
    <property type="match status" value="1"/>
</dbReference>
<evidence type="ECO:0000256" key="1">
    <source>
        <dbReference type="ARBA" id="ARBA00022741"/>
    </source>
</evidence>
<evidence type="ECO:0000259" key="4">
    <source>
        <dbReference type="Pfam" id="PF13614"/>
    </source>
</evidence>
<keyword evidence="2" id="KW-0067">ATP-binding</keyword>
<keyword evidence="6" id="KW-1185">Reference proteome</keyword>
<keyword evidence="1" id="KW-0547">Nucleotide-binding</keyword>
<evidence type="ECO:0000313" key="6">
    <source>
        <dbReference type="Proteomes" id="UP000051634"/>
    </source>
</evidence>
<dbReference type="Pfam" id="PF13614">
    <property type="entry name" value="AAA_31"/>
    <property type="match status" value="1"/>
</dbReference>
<dbReference type="PANTHER" id="PTHR43384">
    <property type="entry name" value="SEPTUM SITE-DETERMINING PROTEIN MIND HOMOLOG, CHLOROPLASTIC-RELATED"/>
    <property type="match status" value="1"/>
</dbReference>
<gene>
    <name evidence="5" type="ORF">Ga0074115_11049</name>
</gene>
<dbReference type="PANTHER" id="PTHR43384:SF4">
    <property type="entry name" value="CELLULOSE BIOSYNTHESIS PROTEIN BCSQ-RELATED"/>
    <property type="match status" value="1"/>
</dbReference>
<keyword evidence="5" id="KW-0966">Cell projection</keyword>
<dbReference type="GO" id="GO:0016887">
    <property type="term" value="F:ATP hydrolysis activity"/>
    <property type="evidence" value="ECO:0007669"/>
    <property type="project" value="TreeGrafter"/>
</dbReference>
<proteinExistence type="predicted"/>
<evidence type="ECO:0000256" key="2">
    <source>
        <dbReference type="ARBA" id="ARBA00022840"/>
    </source>
</evidence>
<dbReference type="EMBL" id="LDXT01000087">
    <property type="protein sequence ID" value="KRT54834.1"/>
    <property type="molecule type" value="Genomic_DNA"/>
</dbReference>
<accession>A0A0T5YW58</accession>
<keyword evidence="5" id="KW-0969">Cilium</keyword>
<dbReference type="GO" id="GO:0051782">
    <property type="term" value="P:negative regulation of cell division"/>
    <property type="evidence" value="ECO:0007669"/>
    <property type="project" value="TreeGrafter"/>
</dbReference>
<dbReference type="InterPro" id="IPR050625">
    <property type="entry name" value="ParA/MinD_ATPase"/>
</dbReference>
<feature type="domain" description="AAA" evidence="4">
    <location>
        <begin position="27"/>
        <end position="169"/>
    </location>
</feature>
<feature type="region of interest" description="Disordered" evidence="3">
    <location>
        <begin position="1"/>
        <end position="20"/>
    </location>
</feature>